<dbReference type="GO" id="GO:0006357">
    <property type="term" value="P:regulation of transcription by RNA polymerase II"/>
    <property type="evidence" value="ECO:0007669"/>
    <property type="project" value="InterPro"/>
</dbReference>
<reference evidence="5" key="1">
    <citation type="submission" date="2017-02" db="UniProtKB">
        <authorList>
            <consortium name="WormBaseParasite"/>
        </authorList>
    </citation>
    <scope>IDENTIFICATION</scope>
</reference>
<comment type="subcellular location">
    <subcellularLocation>
        <location evidence="1 4">Nucleus</location>
    </subcellularLocation>
</comment>
<keyword evidence="3 4" id="KW-0539">Nucleus</keyword>
<sequence>LIEQLHSRVGRPAMQTIERAPEWECQLSRLETVHGEVVELLEGQDLNVLLHTRADIKEKLGKLMQLEVAGNLPSATVPRTQFTPQPLCLGYLVFPDDPDSMKTKQPVPTLPQVVGMPAATQTDARLLSFDEEARPTTKDIASEANVLPAVKQVRHRASNTENRSMVDQETNTRPRGINVSITFGGDEQVDLVDSYLMAIKDIEESGQDVALAGMDNLTRARLRRKLKERWNTIDSPEMRETNAAGSSMVNSGGYAKAATPTTSSSKYIRRRYSDNHKKMPGMSAVIRVPGNEKQILDDKISRLEIFGAVEVGKVRLESCVYRSLMDQAKYRSFQIFTLSDFPATCFVMNDAEPDRMLTADLSFREFPTLMKGVVEYEKKLQVEGNGVKYRLGDFQINFLTISTGQSAAIKGLLLEIGFIPTCLPKYSGELLIAFGTQHFPELFSGPSGSNALTPTLKKAFTDNGSADILPKSTPEKLMMGDSMTVLSRASARITVAQYIEKIREIRSHQ</sequence>
<accession>A0A0R3S8X7</accession>
<evidence type="ECO:0000313" key="5">
    <source>
        <dbReference type="WBParaSite" id="HDID_0000064501-mRNA-1"/>
    </source>
</evidence>
<comment type="similarity">
    <text evidence="2 4">Belongs to the Mediator complex subunit 20 family.</text>
</comment>
<evidence type="ECO:0000256" key="3">
    <source>
        <dbReference type="ARBA" id="ARBA00023242"/>
    </source>
</evidence>
<gene>
    <name evidence="4" type="primary">MED20</name>
</gene>
<evidence type="ECO:0000256" key="2">
    <source>
        <dbReference type="ARBA" id="ARBA00010743"/>
    </source>
</evidence>
<dbReference type="Pfam" id="PF08612">
    <property type="entry name" value="Med20"/>
    <property type="match status" value="1"/>
</dbReference>
<evidence type="ECO:0000256" key="1">
    <source>
        <dbReference type="ARBA" id="ARBA00004123"/>
    </source>
</evidence>
<keyword evidence="4" id="KW-0010">Activator</keyword>
<dbReference type="GO" id="GO:0003712">
    <property type="term" value="F:transcription coregulator activity"/>
    <property type="evidence" value="ECO:0007669"/>
    <property type="project" value="InterPro"/>
</dbReference>
<keyword evidence="4" id="KW-0804">Transcription</keyword>
<dbReference type="InterPro" id="IPR013921">
    <property type="entry name" value="Mediator_Med20"/>
</dbReference>
<keyword evidence="4" id="KW-0805">Transcription regulation</keyword>
<dbReference type="STRING" id="6216.A0A0R3S8X7"/>
<comment type="subunit">
    <text evidence="4">Component of the Mediator complex.</text>
</comment>
<dbReference type="AlphaFoldDB" id="A0A0R3S8X7"/>
<name>A0A0R3S8X7_HYMDI</name>
<protein>
    <recommendedName>
        <fullName evidence="4">Mediator of RNA polymerase II transcription subunit 20</fullName>
    </recommendedName>
    <alternativeName>
        <fullName evidence="4">Mediator complex subunit 20</fullName>
    </alternativeName>
</protein>
<dbReference type="GO" id="GO:0016592">
    <property type="term" value="C:mediator complex"/>
    <property type="evidence" value="ECO:0007669"/>
    <property type="project" value="InterPro"/>
</dbReference>
<proteinExistence type="inferred from homology"/>
<evidence type="ECO:0000256" key="4">
    <source>
        <dbReference type="RuleBase" id="RU364152"/>
    </source>
</evidence>
<dbReference type="WBParaSite" id="HDID_0000064501-mRNA-1">
    <property type="protein sequence ID" value="HDID_0000064501-mRNA-1"/>
    <property type="gene ID" value="HDID_0000064501"/>
</dbReference>
<comment type="function">
    <text evidence="4">Component of the Mediator complex, a coactivator involved in the regulated transcription of nearly all RNA polymerase II-dependent genes. Mediator functions as a bridge to convey information from gene-specific regulatory proteins to the basal RNA polymerase II transcription machinery. Mediator is recruited to promoters by direct interactions with regulatory proteins and serves as a scaffold for the assembly of a functional preinitiation complex with RNA polymerase II and the general transcription factors.</text>
</comment>
<organism evidence="5">
    <name type="scientific">Hymenolepis diminuta</name>
    <name type="common">Rat tapeworm</name>
    <dbReference type="NCBI Taxonomy" id="6216"/>
    <lineage>
        <taxon>Eukaryota</taxon>
        <taxon>Metazoa</taxon>
        <taxon>Spiralia</taxon>
        <taxon>Lophotrochozoa</taxon>
        <taxon>Platyhelminthes</taxon>
        <taxon>Cestoda</taxon>
        <taxon>Eucestoda</taxon>
        <taxon>Cyclophyllidea</taxon>
        <taxon>Hymenolepididae</taxon>
        <taxon>Hymenolepis</taxon>
    </lineage>
</organism>